<evidence type="ECO:0000313" key="3">
    <source>
        <dbReference type="Proteomes" id="UP001434883"/>
    </source>
</evidence>
<evidence type="ECO:0000256" key="1">
    <source>
        <dbReference type="SAM" id="MobiDB-lite"/>
    </source>
</evidence>
<feature type="non-terminal residue" evidence="2">
    <location>
        <position position="154"/>
    </location>
</feature>
<sequence length="154" mass="17021">MFFLLLPLHPNEFISYNENPSSHPSIVSCLSGVGSRGHQLKQREPGFPLPIHLGQLVHGNPKAFPGQPRNVVLPACPGSSSSPPPGGTCPEHLTKEVSRRHPNQMPEPAQVAPLDVEKQHREEPRKLPSFSPYLTLLTLSLRESPDILQRKLIL</sequence>
<dbReference type="EMBL" id="JAHRIN010034766">
    <property type="protein sequence ID" value="MEQ2203637.1"/>
    <property type="molecule type" value="Genomic_DNA"/>
</dbReference>
<comment type="caution">
    <text evidence="2">The sequence shown here is derived from an EMBL/GenBank/DDBJ whole genome shotgun (WGS) entry which is preliminary data.</text>
</comment>
<gene>
    <name evidence="2" type="ORF">XENOCAPTIV_001639</name>
</gene>
<protein>
    <submittedName>
        <fullName evidence="2">Uncharacterized protein</fullName>
    </submittedName>
</protein>
<feature type="region of interest" description="Disordered" evidence="1">
    <location>
        <begin position="75"/>
        <end position="111"/>
    </location>
</feature>
<dbReference type="Proteomes" id="UP001434883">
    <property type="component" value="Unassembled WGS sequence"/>
</dbReference>
<accession>A0ABV0R7H3</accession>
<keyword evidence="3" id="KW-1185">Reference proteome</keyword>
<reference evidence="2 3" key="1">
    <citation type="submission" date="2021-06" db="EMBL/GenBank/DDBJ databases">
        <authorList>
            <person name="Palmer J.M."/>
        </authorList>
    </citation>
    <scope>NUCLEOTIDE SEQUENCE [LARGE SCALE GENOMIC DNA]</scope>
    <source>
        <strain evidence="2 3">XC_2019</strain>
        <tissue evidence="2">Muscle</tissue>
    </source>
</reference>
<name>A0ABV0R7H3_9TELE</name>
<organism evidence="2 3">
    <name type="scientific">Xenoophorus captivus</name>
    <dbReference type="NCBI Taxonomy" id="1517983"/>
    <lineage>
        <taxon>Eukaryota</taxon>
        <taxon>Metazoa</taxon>
        <taxon>Chordata</taxon>
        <taxon>Craniata</taxon>
        <taxon>Vertebrata</taxon>
        <taxon>Euteleostomi</taxon>
        <taxon>Actinopterygii</taxon>
        <taxon>Neopterygii</taxon>
        <taxon>Teleostei</taxon>
        <taxon>Neoteleostei</taxon>
        <taxon>Acanthomorphata</taxon>
        <taxon>Ovalentaria</taxon>
        <taxon>Atherinomorphae</taxon>
        <taxon>Cyprinodontiformes</taxon>
        <taxon>Goodeidae</taxon>
        <taxon>Xenoophorus</taxon>
    </lineage>
</organism>
<evidence type="ECO:0000313" key="2">
    <source>
        <dbReference type="EMBL" id="MEQ2203637.1"/>
    </source>
</evidence>
<proteinExistence type="predicted"/>